<evidence type="ECO:0000256" key="6">
    <source>
        <dbReference type="ARBA" id="ARBA00037937"/>
    </source>
</evidence>
<dbReference type="Pfam" id="PF04347">
    <property type="entry name" value="FliO"/>
    <property type="match status" value="1"/>
</dbReference>
<evidence type="ECO:0000256" key="2">
    <source>
        <dbReference type="ARBA" id="ARBA00022692"/>
    </source>
</evidence>
<feature type="signal peptide" evidence="8">
    <location>
        <begin position="1"/>
        <end position="22"/>
    </location>
</feature>
<dbReference type="InterPro" id="IPR052205">
    <property type="entry name" value="FliO/MopB"/>
</dbReference>
<comment type="similarity">
    <text evidence="6 7">Belongs to the FliO/MopB family.</text>
</comment>
<dbReference type="AlphaFoldDB" id="A0A383RY24"/>
<proteinExistence type="inferred from homology"/>
<name>A0A383RY24_9PSED</name>
<evidence type="ECO:0000256" key="7">
    <source>
        <dbReference type="RuleBase" id="RU362064"/>
    </source>
</evidence>
<keyword evidence="8" id="KW-0732">Signal</keyword>
<protein>
    <recommendedName>
        <fullName evidence="7">Flagellar protein</fullName>
    </recommendedName>
</protein>
<accession>A0A383RY24</accession>
<keyword evidence="3 7" id="KW-1133">Transmembrane helix</keyword>
<feature type="transmembrane region" description="Helical" evidence="7">
    <location>
        <begin position="43"/>
        <end position="65"/>
    </location>
</feature>
<evidence type="ECO:0000256" key="5">
    <source>
        <dbReference type="ARBA" id="ARBA00023143"/>
    </source>
</evidence>
<sequence>MKPLTRAVTAAVALLASAAVSAAQVGAAPVAGVSTPPGSLGGQLTQMVLGLLLVVGLIFFLAWLLRRAQGAAPRGGQVIEIVGSRAIGPRDRLLLVQVGKEQILIGHSPGSIEALHVLAEPVEVPSGARPAAPEFAQRLMELMGKDQKDKT</sequence>
<keyword evidence="4 7" id="KW-0472">Membrane</keyword>
<evidence type="ECO:0000256" key="1">
    <source>
        <dbReference type="ARBA" id="ARBA00022475"/>
    </source>
</evidence>
<keyword evidence="2 7" id="KW-0812">Transmembrane</keyword>
<dbReference type="OrthoDB" id="5741235at2"/>
<keyword evidence="1 7" id="KW-1003">Cell membrane</keyword>
<feature type="chain" id="PRO_5016789019" description="Flagellar protein" evidence="8">
    <location>
        <begin position="23"/>
        <end position="151"/>
    </location>
</feature>
<evidence type="ECO:0000256" key="3">
    <source>
        <dbReference type="ARBA" id="ARBA00022989"/>
    </source>
</evidence>
<dbReference type="Proteomes" id="UP000263595">
    <property type="component" value="Unassembled WGS sequence"/>
</dbReference>
<dbReference type="GO" id="GO:0044781">
    <property type="term" value="P:bacterial-type flagellum organization"/>
    <property type="evidence" value="ECO:0007669"/>
    <property type="project" value="UniProtKB-UniRule"/>
</dbReference>
<evidence type="ECO:0000256" key="4">
    <source>
        <dbReference type="ARBA" id="ARBA00023136"/>
    </source>
</evidence>
<dbReference type="GO" id="GO:0005886">
    <property type="term" value="C:plasma membrane"/>
    <property type="evidence" value="ECO:0007669"/>
    <property type="project" value="UniProtKB-SubCell"/>
</dbReference>
<evidence type="ECO:0000256" key="8">
    <source>
        <dbReference type="SAM" id="SignalP"/>
    </source>
</evidence>
<organism evidence="9 10">
    <name type="scientific">Pseudomonas reidholzensis</name>
    <dbReference type="NCBI Taxonomy" id="1785162"/>
    <lineage>
        <taxon>Bacteria</taxon>
        <taxon>Pseudomonadati</taxon>
        <taxon>Pseudomonadota</taxon>
        <taxon>Gammaproteobacteria</taxon>
        <taxon>Pseudomonadales</taxon>
        <taxon>Pseudomonadaceae</taxon>
        <taxon>Pseudomonas</taxon>
    </lineage>
</organism>
<keyword evidence="5 7" id="KW-0975">Bacterial flagellum</keyword>
<evidence type="ECO:0000313" key="9">
    <source>
        <dbReference type="EMBL" id="SYX91298.1"/>
    </source>
</evidence>
<gene>
    <name evidence="9" type="primary">fliO</name>
    <name evidence="9" type="ORF">CCOS865_03567</name>
</gene>
<dbReference type="EMBL" id="UNOZ01000028">
    <property type="protein sequence ID" value="SYX91298.1"/>
    <property type="molecule type" value="Genomic_DNA"/>
</dbReference>
<evidence type="ECO:0000313" key="10">
    <source>
        <dbReference type="Proteomes" id="UP000263595"/>
    </source>
</evidence>
<dbReference type="PANTHER" id="PTHR38766">
    <property type="entry name" value="FLAGELLAR PROTEIN FLIO"/>
    <property type="match status" value="1"/>
</dbReference>
<keyword evidence="9" id="KW-0966">Cell projection</keyword>
<dbReference type="InterPro" id="IPR022781">
    <property type="entry name" value="Flagellar_biosynth_FliO"/>
</dbReference>
<keyword evidence="10" id="KW-1185">Reference proteome</keyword>
<keyword evidence="9" id="KW-0282">Flagellum</keyword>
<keyword evidence="9" id="KW-0969">Cilium</keyword>
<reference evidence="10" key="1">
    <citation type="submission" date="2018-08" db="EMBL/GenBank/DDBJ databases">
        <authorList>
            <person name="Blom J."/>
        </authorList>
    </citation>
    <scope>NUCLEOTIDE SEQUENCE [LARGE SCALE GENOMIC DNA]</scope>
    <source>
        <strain evidence="10">CCOS 865</strain>
    </source>
</reference>
<comment type="subcellular location">
    <subcellularLocation>
        <location evidence="7">Cell membrane</location>
    </subcellularLocation>
    <subcellularLocation>
        <location evidence="7">Bacterial flagellum basal body</location>
    </subcellularLocation>
</comment>
<dbReference type="RefSeq" id="WP_119143331.1">
    <property type="nucleotide sequence ID" value="NZ_CBCSFL010000044.1"/>
</dbReference>
<dbReference type="GO" id="GO:0009425">
    <property type="term" value="C:bacterial-type flagellum basal body"/>
    <property type="evidence" value="ECO:0007669"/>
    <property type="project" value="UniProtKB-SubCell"/>
</dbReference>
<dbReference type="NCBIfam" id="TIGR03500">
    <property type="entry name" value="FliO_TIGR"/>
    <property type="match status" value="1"/>
</dbReference>
<dbReference type="PANTHER" id="PTHR38766:SF1">
    <property type="entry name" value="FLAGELLAR PROTEIN FLIO"/>
    <property type="match status" value="1"/>
</dbReference>